<name>A0A834Y7Y8_TETSI</name>
<comment type="caution">
    <text evidence="2">The sequence shown here is derived from an EMBL/GenBank/DDBJ whole genome shotgun (WGS) entry which is preliminary data.</text>
</comment>
<evidence type="ECO:0000313" key="3">
    <source>
        <dbReference type="Proteomes" id="UP000655225"/>
    </source>
</evidence>
<reference evidence="2 3" key="1">
    <citation type="submission" date="2020-04" db="EMBL/GenBank/DDBJ databases">
        <title>Plant Genome Project.</title>
        <authorList>
            <person name="Zhang R.-G."/>
        </authorList>
    </citation>
    <scope>NUCLEOTIDE SEQUENCE [LARGE SCALE GENOMIC DNA]</scope>
    <source>
        <strain evidence="2">YNK0</strain>
        <tissue evidence="2">Leaf</tissue>
    </source>
</reference>
<proteinExistence type="predicted"/>
<feature type="signal peptide" evidence="1">
    <location>
        <begin position="1"/>
        <end position="26"/>
    </location>
</feature>
<accession>A0A834Y7Y8</accession>
<feature type="chain" id="PRO_5032515588" description="Thionin-like protein 2" evidence="1">
    <location>
        <begin position="27"/>
        <end position="107"/>
    </location>
</feature>
<protein>
    <recommendedName>
        <fullName evidence="4">Thionin-like protein 2</fullName>
    </recommendedName>
</protein>
<dbReference type="EMBL" id="JABCRI010001190">
    <property type="protein sequence ID" value="KAF8364852.1"/>
    <property type="molecule type" value="Genomic_DNA"/>
</dbReference>
<dbReference type="AlphaFoldDB" id="A0A834Y7Y8"/>
<dbReference type="InterPro" id="IPR038975">
    <property type="entry name" value="THNL"/>
</dbReference>
<keyword evidence="3" id="KW-1185">Reference proteome</keyword>
<sequence length="107" mass="11603">MEGRSLRAIVLMVVVLGMLEGHCTSAFFFKCYGKCFSDCMRITHSPVCAVTCLKQCLTSSSTSNTNNFCKLGCALSSCSTISTAQYHRVEEVEDCVDNCSKTCTTAS</sequence>
<dbReference type="Proteomes" id="UP000655225">
    <property type="component" value="Unassembled WGS sequence"/>
</dbReference>
<gene>
    <name evidence="2" type="ORF">HHK36_033167</name>
</gene>
<dbReference type="OrthoDB" id="653285at2759"/>
<dbReference type="PANTHER" id="PTHR36312:SF1">
    <property type="entry name" value="OS01G0594500 PROTEIN"/>
    <property type="match status" value="1"/>
</dbReference>
<dbReference type="PANTHER" id="PTHR36312">
    <property type="entry name" value="THIONIN-LIKE PROTEIN 1"/>
    <property type="match status" value="1"/>
</dbReference>
<evidence type="ECO:0000256" key="1">
    <source>
        <dbReference type="SAM" id="SignalP"/>
    </source>
</evidence>
<keyword evidence="1" id="KW-0732">Signal</keyword>
<dbReference type="OMA" id="KRVTIMF"/>
<evidence type="ECO:0000313" key="2">
    <source>
        <dbReference type="EMBL" id="KAF8364852.1"/>
    </source>
</evidence>
<organism evidence="2 3">
    <name type="scientific">Tetracentron sinense</name>
    <name type="common">Spur-leaf</name>
    <dbReference type="NCBI Taxonomy" id="13715"/>
    <lineage>
        <taxon>Eukaryota</taxon>
        <taxon>Viridiplantae</taxon>
        <taxon>Streptophyta</taxon>
        <taxon>Embryophyta</taxon>
        <taxon>Tracheophyta</taxon>
        <taxon>Spermatophyta</taxon>
        <taxon>Magnoliopsida</taxon>
        <taxon>Trochodendrales</taxon>
        <taxon>Trochodendraceae</taxon>
        <taxon>Tetracentron</taxon>
    </lineage>
</organism>
<evidence type="ECO:0008006" key="4">
    <source>
        <dbReference type="Google" id="ProtNLM"/>
    </source>
</evidence>